<reference evidence="1 2" key="1">
    <citation type="submission" date="2020-09" db="EMBL/GenBank/DDBJ databases">
        <title>De no assembly of potato wild relative species, Solanum commersonii.</title>
        <authorList>
            <person name="Cho K."/>
        </authorList>
    </citation>
    <scope>NUCLEOTIDE SEQUENCE [LARGE SCALE GENOMIC DNA]</scope>
    <source>
        <strain evidence="1">LZ3.2</strain>
        <tissue evidence="1">Leaf</tissue>
    </source>
</reference>
<comment type="caution">
    <text evidence="1">The sequence shown here is derived from an EMBL/GenBank/DDBJ whole genome shotgun (WGS) entry which is preliminary data.</text>
</comment>
<evidence type="ECO:0000313" key="2">
    <source>
        <dbReference type="Proteomes" id="UP000824120"/>
    </source>
</evidence>
<keyword evidence="2" id="KW-1185">Reference proteome</keyword>
<protein>
    <submittedName>
        <fullName evidence="1">Uncharacterized protein</fullName>
    </submittedName>
</protein>
<sequence>MLDQIAKLTIALTESEQIRVVEQESMSATVQQIKEQVLNLDRRHATSSLVEDINDVSEEDDDDFIRLYPLASISLFYDFFEF</sequence>
<proteinExistence type="predicted"/>
<gene>
    <name evidence="1" type="ORF">H5410_045296</name>
</gene>
<dbReference type="Proteomes" id="UP000824120">
    <property type="component" value="Chromosome 9"/>
</dbReference>
<dbReference type="OrthoDB" id="1329100at2759"/>
<name>A0A9J5XC94_SOLCO</name>
<evidence type="ECO:0000313" key="1">
    <source>
        <dbReference type="EMBL" id="KAG5584862.1"/>
    </source>
</evidence>
<dbReference type="AlphaFoldDB" id="A0A9J5XC94"/>
<organism evidence="1 2">
    <name type="scientific">Solanum commersonii</name>
    <name type="common">Commerson's wild potato</name>
    <name type="synonym">Commerson's nightshade</name>
    <dbReference type="NCBI Taxonomy" id="4109"/>
    <lineage>
        <taxon>Eukaryota</taxon>
        <taxon>Viridiplantae</taxon>
        <taxon>Streptophyta</taxon>
        <taxon>Embryophyta</taxon>
        <taxon>Tracheophyta</taxon>
        <taxon>Spermatophyta</taxon>
        <taxon>Magnoliopsida</taxon>
        <taxon>eudicotyledons</taxon>
        <taxon>Gunneridae</taxon>
        <taxon>Pentapetalae</taxon>
        <taxon>asterids</taxon>
        <taxon>lamiids</taxon>
        <taxon>Solanales</taxon>
        <taxon>Solanaceae</taxon>
        <taxon>Solanoideae</taxon>
        <taxon>Solaneae</taxon>
        <taxon>Solanum</taxon>
    </lineage>
</organism>
<dbReference type="EMBL" id="JACXVP010000009">
    <property type="protein sequence ID" value="KAG5584862.1"/>
    <property type="molecule type" value="Genomic_DNA"/>
</dbReference>
<accession>A0A9J5XC94</accession>